<proteinExistence type="predicted"/>
<dbReference type="Pfam" id="PF24096">
    <property type="entry name" value="DUF7379"/>
    <property type="match status" value="1"/>
</dbReference>
<keyword evidence="5" id="KW-1185">Reference proteome</keyword>
<feature type="region of interest" description="Disordered" evidence="1">
    <location>
        <begin position="1"/>
        <end position="21"/>
    </location>
</feature>
<dbReference type="InterPro" id="IPR029058">
    <property type="entry name" value="AB_hydrolase_fold"/>
</dbReference>
<dbReference type="InterPro" id="IPR024983">
    <property type="entry name" value="CHAT_dom"/>
</dbReference>
<feature type="domain" description="CHAT" evidence="2">
    <location>
        <begin position="1298"/>
        <end position="1604"/>
    </location>
</feature>
<dbReference type="GO" id="GO:0008374">
    <property type="term" value="F:O-acyltransferase activity"/>
    <property type="evidence" value="ECO:0007669"/>
    <property type="project" value="InterPro"/>
</dbReference>
<dbReference type="EMBL" id="SHKP01000005">
    <property type="protein sequence ID" value="RZU01009.1"/>
    <property type="molecule type" value="Genomic_DNA"/>
</dbReference>
<dbReference type="GO" id="GO:0006629">
    <property type="term" value="P:lipid metabolic process"/>
    <property type="evidence" value="ECO:0007669"/>
    <property type="project" value="InterPro"/>
</dbReference>
<dbReference type="Gene3D" id="3.40.50.1820">
    <property type="entry name" value="alpha/beta hydrolase"/>
    <property type="match status" value="1"/>
</dbReference>
<accession>A0A4Q7VXD8</accession>
<comment type="caution">
    <text evidence="4">The sequence shown here is derived from an EMBL/GenBank/DDBJ whole genome shotgun (WGS) entry which is preliminary data.</text>
</comment>
<dbReference type="SUPFAM" id="SSF53474">
    <property type="entry name" value="alpha/beta-Hydrolases"/>
    <property type="match status" value="1"/>
</dbReference>
<dbReference type="InterPro" id="IPR003386">
    <property type="entry name" value="LACT/PDAT_acylTrfase"/>
</dbReference>
<dbReference type="Proteomes" id="UP000293671">
    <property type="component" value="Unassembled WGS sequence"/>
</dbReference>
<evidence type="ECO:0000313" key="5">
    <source>
        <dbReference type="Proteomes" id="UP000293671"/>
    </source>
</evidence>
<dbReference type="Gene3D" id="3.40.50.1460">
    <property type="match status" value="1"/>
</dbReference>
<reference evidence="4 5" key="1">
    <citation type="submission" date="2019-02" db="EMBL/GenBank/DDBJ databases">
        <title>Genomic Encyclopedia of Type Strains, Phase IV (KMG-IV): sequencing the most valuable type-strain genomes for metagenomic binning, comparative biology and taxonomic classification.</title>
        <authorList>
            <person name="Goeker M."/>
        </authorList>
    </citation>
    <scope>NUCLEOTIDE SEQUENCE [LARGE SCALE GENOMIC DNA]</scope>
    <source>
        <strain evidence="4 5">DSM 19570</strain>
    </source>
</reference>
<dbReference type="InterPro" id="IPR055803">
    <property type="entry name" value="DUF7379"/>
</dbReference>
<keyword evidence="4" id="KW-0808">Transferase</keyword>
<name>A0A4Q7VXD8_9BURK</name>
<evidence type="ECO:0000313" key="4">
    <source>
        <dbReference type="EMBL" id="RZU01009.1"/>
    </source>
</evidence>
<organism evidence="4 5">
    <name type="scientific">Rivibacter subsaxonicus</name>
    <dbReference type="NCBI Taxonomy" id="457575"/>
    <lineage>
        <taxon>Bacteria</taxon>
        <taxon>Pseudomonadati</taxon>
        <taxon>Pseudomonadota</taxon>
        <taxon>Betaproteobacteria</taxon>
        <taxon>Burkholderiales</taxon>
        <taxon>Rivibacter</taxon>
    </lineage>
</organism>
<evidence type="ECO:0000259" key="3">
    <source>
        <dbReference type="Pfam" id="PF24096"/>
    </source>
</evidence>
<evidence type="ECO:0000259" key="2">
    <source>
        <dbReference type="Pfam" id="PF12770"/>
    </source>
</evidence>
<evidence type="ECO:0000256" key="1">
    <source>
        <dbReference type="SAM" id="MobiDB-lite"/>
    </source>
</evidence>
<sequence length="2020" mass="218648">MNAPRPQKPEPTPFELWARDRQRDTVVVKRASRGDGGAATSFSPEDLQGARKVLAVQFADGSVFYTDPVDYARRHGQLQATRSGDGNTAARVVLPFEIAHEGQVSRGGEGERTPIDRYTISELTEPTTLDKIYDTAISLGGFVKRWIGGIGGGKKPGKLEATLAAKLCAAYEHATLDDGVGDNGGCLLCWSELGWRPLAEGTPALSPTAPQRALLFLHGTASSTEGSFGKLWAAAPAGNETEERDDELEAQELDADPAARQRIERRRPADWKQLAATHGAILAWEHRSLTRSPLDNVIELSAALADALPAGVALDVVSHSRGGLVGELLSLRGALGGGAGAEIGQLLVDAYAEHPDLDRVDELVAALKKMQLTPGRFVRVACPARGTLLADRRTDLYLSLMLRSIQLALGGLGTFWFDNFAGLVKALVAERADAATLPGLEAMIPGSPLTRALDRCRALAQASGSAGDPRHGRATDVLRVIAGDTEDKGWGGVLSMLGDVFFGLHDHDFVVHTRSMFGGLLRADPALSLRVAGASVTHFGYFETRSLTRTALMTALAGRDDGFVPIDKDEARTRGFLQLFKSDPLSRSLACTAAADFDATSPPAHFVAPGAERKPVLLVLPGIMGSELGDPGKSPVWLSMGGMLGGDLTALDLASSRQLQATGLMALSYENLLAAAQDQFNVLAFAFDWRLPIPDSGERLLGLLHNIDQWARAHQLPVHLLVHSMGGLVARQALFNTDAGKKLWPQLKARGSRLVMLGTPNKGSYSPAQLLLRQHGLASTLAKAARKVGDDDLARYGARYEGLIAMLPQAQDPAFGDLFVATSWQKVQATDGTTTPPAVDALENVAKFMRAFAPTYEALCDDPSVLYVAGCGNTVVRMQPAASPWISQSSESSGTPGPGVEFVTEFAGDGTVPWSSTLRPERTWYAPCEHGTLADHKPSFAAYFELLRVGRTQRLPQQRPAKRGADTAGRVWRAPRPALLPESDAALQALFFGRDLGRRDSERPALDPIQVRVVHAGLDYARFPLLVGHYQEESLSGAAKRVDEKLDGQLQLAIDLGLFAGASRTGHYLRPPVRDAHEPDYPGAVVLGLGQVGELTPGALADTVTRGVLRFAFEHVNRDPFVAERGPVDLRLSAVLVGTHVQAVTVRDSLGGLLYGAWRAAQLLQGRFRARAEGVRIREIEIIEMEETTALDAAYELRRLLKRPEWQERLRWSPELLEERDGSLRGYRPARRDSIWQRLVIKQEALGGLSFELIGERARVEATRVQSDVDSLTRFVDRICDGKAQAGDRISDPADPRLGGVLFQMLLPIELKERLANLDNTVLVVNDRTARYPWELLSPPLRGREDGDRPRPFAVHAGMVRQRTAADFRRIPQAPADFDALIVGAPSTAGWVDAMAKPLRFSELPGAQLEAEAVRDMLAEDQRAWRQTVLLGAATTFEQVRFALLEKPYRLIHLCGHGVVDQWVGRSGEGSDARALSKTGMVLSDQQVLTAADVEQLNPVPEVVFINCCYSGRDGDSEAVVAGRSYPKLASSLALAFIKMGARAVVAAGWQVEDGAALLFAQNFYRQLLEGTPFGDAVRAARETVHTLTGMQSNTWGAYQCYGDPAWTMNVQTERVAEVPGRTSRLRDAHLCMTSSEFADRILQVTSVAGDKPAAVLLAQLDELLAQIGADEQRKSWLDRSRVRAALGQAYRELGDHKQAARWFQLGARRAYSQVQIGQLELLVNAMARAGGEDAPAARTAAEGIIRKLDSIAGDRDLQWPLSDEDQGRSTSGSERRCLEGGLVLRGDAAALRGKKAAAKLRGESEAAKLLGEKAAAELQWAARLFALGYRQKVLRHEDAQRRSFALSNALLAAALATLADDDPAIAIDALAFGVEDDAQAIADAAATPNFALPGDVQAWLREAGALLDELGSGDSAATFWHHTNRMEMVAATTLLARTLDRSISLQPFDEVVPLLRRALVRWPSPVELDSLEHRFTLMRDFAPSADVDGAEADLELGARLRAIAQAALEALAPRTRAAR</sequence>
<dbReference type="Pfam" id="PF12770">
    <property type="entry name" value="CHAT"/>
    <property type="match status" value="1"/>
</dbReference>
<dbReference type="OrthoDB" id="869379at2"/>
<protein>
    <submittedName>
        <fullName evidence="4">Lecithin:cholesterol acyltransferase</fullName>
    </submittedName>
</protein>
<feature type="domain" description="DUF7379" evidence="3">
    <location>
        <begin position="272"/>
        <end position="329"/>
    </location>
</feature>
<gene>
    <name evidence="4" type="ORF">EV670_1722</name>
</gene>
<dbReference type="RefSeq" id="WP_130431427.1">
    <property type="nucleotide sequence ID" value="NZ_SHKP01000005.1"/>
</dbReference>
<keyword evidence="4" id="KW-0012">Acyltransferase</keyword>
<dbReference type="Pfam" id="PF02450">
    <property type="entry name" value="LCAT"/>
    <property type="match status" value="1"/>
</dbReference>